<feature type="domain" description="Plasmid pRiA4b Orf3-like" evidence="2">
    <location>
        <begin position="13"/>
        <end position="150"/>
    </location>
</feature>
<evidence type="ECO:0000256" key="1">
    <source>
        <dbReference type="SAM" id="MobiDB-lite"/>
    </source>
</evidence>
<dbReference type="Gene3D" id="3.10.290.30">
    <property type="entry name" value="MM3350-like"/>
    <property type="match status" value="1"/>
</dbReference>
<proteinExistence type="predicted"/>
<reference evidence="4" key="1">
    <citation type="submission" date="2016-10" db="EMBL/GenBank/DDBJ databases">
        <authorList>
            <person name="Varghese N."/>
            <person name="Submissions S."/>
        </authorList>
    </citation>
    <scope>NUCLEOTIDE SEQUENCE [LARGE SCALE GENOMIC DNA]</scope>
    <source>
        <strain evidence="4">DSM 14807</strain>
    </source>
</reference>
<dbReference type="AlphaFoldDB" id="A0A1I7NEX3"/>
<keyword evidence="4" id="KW-1185">Reference proteome</keyword>
<dbReference type="RefSeq" id="WP_092459599.1">
    <property type="nucleotide sequence ID" value="NZ_FPCJ01000001.1"/>
</dbReference>
<evidence type="ECO:0000259" key="2">
    <source>
        <dbReference type="Pfam" id="PF07929"/>
    </source>
</evidence>
<dbReference type="InterPro" id="IPR024047">
    <property type="entry name" value="MM3350-like_sf"/>
</dbReference>
<organism evidence="3 4">
    <name type="scientific">Thermoflavifilum thermophilum</name>
    <dbReference type="NCBI Taxonomy" id="1393122"/>
    <lineage>
        <taxon>Bacteria</taxon>
        <taxon>Pseudomonadati</taxon>
        <taxon>Bacteroidota</taxon>
        <taxon>Chitinophagia</taxon>
        <taxon>Chitinophagales</taxon>
        <taxon>Chitinophagaceae</taxon>
        <taxon>Thermoflavifilum</taxon>
    </lineage>
</organism>
<dbReference type="OrthoDB" id="666725at2"/>
<accession>A0A1I7NEX3</accession>
<dbReference type="EMBL" id="FPCJ01000001">
    <property type="protein sequence ID" value="SFV33190.1"/>
    <property type="molecule type" value="Genomic_DNA"/>
</dbReference>
<dbReference type="SUPFAM" id="SSF159941">
    <property type="entry name" value="MM3350-like"/>
    <property type="match status" value="1"/>
</dbReference>
<dbReference type="Proteomes" id="UP000199537">
    <property type="component" value="Unassembled WGS sequence"/>
</dbReference>
<feature type="region of interest" description="Disordered" evidence="1">
    <location>
        <begin position="156"/>
        <end position="182"/>
    </location>
</feature>
<evidence type="ECO:0000313" key="4">
    <source>
        <dbReference type="Proteomes" id="UP000199537"/>
    </source>
</evidence>
<protein>
    <submittedName>
        <fullName evidence="3">PRiA4b ORF-3-like protein</fullName>
    </submittedName>
</protein>
<sequence>MAVFRFRVYWEDDDSVYRDVLIKSDQTFADFHRAILAAFDFDQIHDAVFYRSNDNWQRGREILLKKDDRPHQVEPLLMAETPVGAAVRNTNQKFVYVYDFQKNWTFLIELIQVMGQENKKLSYPYCARKEGLAPSQYENKIPGNDKLMEMEEKYDLGSDDFPQEGFGEEGETDQDMADEESF</sequence>
<dbReference type="Pfam" id="PF07929">
    <property type="entry name" value="PRiA4_ORF3"/>
    <property type="match status" value="1"/>
</dbReference>
<name>A0A1I7NEX3_9BACT</name>
<gene>
    <name evidence="3" type="ORF">SAMN05660895_1586</name>
</gene>
<dbReference type="STRING" id="1393122.SAMN05660895_1586"/>
<feature type="compositionally biased region" description="Acidic residues" evidence="1">
    <location>
        <begin position="157"/>
        <end position="182"/>
    </location>
</feature>
<dbReference type="InterPro" id="IPR012912">
    <property type="entry name" value="Plasmid_pRiA4b_Orf3-like"/>
</dbReference>
<evidence type="ECO:0000313" key="3">
    <source>
        <dbReference type="EMBL" id="SFV33190.1"/>
    </source>
</evidence>